<keyword evidence="4" id="KW-0862">Zinc</keyword>
<sequence>MAPADAPASISAEAPGTFRIHATDGAARTGVLHTAHGPVRTPIFMPVGTVGSVKAVAPDDLDAIGAEIILGNTYHLYLRPGDELVARRGGLHGFNAWKKPILTDSGGFQVFSLSALRKITEQGVEFRSHLDGSKHLFTPEKVVSIQRNLNSDIMMVLDECVPYSADKPYTEKSLALTTRWAQRCRDAYPRGTAGNLLFGITQGGFFKDLRERSIGELTQIDFDGFALGGLSVGESKPEMMDILYHCAPLLPADKPRYLMGVGTPLDIINGIAAGVDMFDCVLPTRNARNGTLYTSLGKINIKRREFAEDDGPLDPACNCYACRTFSRAYLRHLYVAKELLAFRLNSVHNLTYFLDVVRGARAAIAEGRFAAYKAGFEAIYPEEVVA</sequence>
<feature type="binding site" evidence="4">
    <location>
        <position position="202"/>
    </location>
    <ligand>
        <name>substrate</name>
    </ligand>
</feature>
<dbReference type="Gene3D" id="3.20.20.105">
    <property type="entry name" value="Queuine tRNA-ribosyltransferase-like"/>
    <property type="match status" value="1"/>
</dbReference>
<keyword evidence="4" id="KW-0479">Metal-binding</keyword>
<dbReference type="NCBIfam" id="TIGR00430">
    <property type="entry name" value="Q_tRNA_tgt"/>
    <property type="match status" value="1"/>
</dbReference>
<feature type="binding site" evidence="4">
    <location>
        <position position="229"/>
    </location>
    <ligand>
        <name>substrate</name>
    </ligand>
</feature>
<keyword evidence="1 4" id="KW-0328">Glycosyltransferase</keyword>
<feature type="binding site" evidence="4">
    <location>
        <position position="319"/>
    </location>
    <ligand>
        <name>Zn(2+)</name>
        <dbReference type="ChEBI" id="CHEBI:29105"/>
    </ligand>
</feature>
<evidence type="ECO:0000313" key="6">
    <source>
        <dbReference type="EMBL" id="MBG3878095.1"/>
    </source>
</evidence>
<evidence type="ECO:0000256" key="4">
    <source>
        <dbReference type="HAMAP-Rule" id="MF_00168"/>
    </source>
</evidence>
<feature type="binding site" evidence="4">
    <location>
        <position position="158"/>
    </location>
    <ligand>
        <name>substrate</name>
    </ligand>
</feature>
<comment type="caution">
    <text evidence="6">The sequence shown here is derived from an EMBL/GenBank/DDBJ whole genome shotgun (WGS) entry which is preliminary data.</text>
</comment>
<evidence type="ECO:0000256" key="3">
    <source>
        <dbReference type="ARBA" id="ARBA00022694"/>
    </source>
</evidence>
<reference evidence="6 7" key="1">
    <citation type="submission" date="2019-08" db="EMBL/GenBank/DDBJ databases">
        <authorList>
            <person name="Luo N."/>
        </authorList>
    </citation>
    <scope>NUCLEOTIDE SEQUENCE [LARGE SCALE GENOMIC DNA]</scope>
    <source>
        <strain evidence="6 7">NCIMB 9442</strain>
    </source>
</reference>
<keyword evidence="2 4" id="KW-0808">Transferase</keyword>
<feature type="region of interest" description="RNA binding; important for wobble base 34 recognition" evidence="4">
    <location>
        <begin position="284"/>
        <end position="288"/>
    </location>
</feature>
<evidence type="ECO:0000313" key="7">
    <source>
        <dbReference type="Proteomes" id="UP001194469"/>
    </source>
</evidence>
<dbReference type="SUPFAM" id="SSF51713">
    <property type="entry name" value="tRNA-guanine transglycosylase"/>
    <property type="match status" value="1"/>
</dbReference>
<dbReference type="PANTHER" id="PTHR46499:SF1">
    <property type="entry name" value="QUEUINE TRNA-RIBOSYLTRANSFERASE"/>
    <property type="match status" value="1"/>
</dbReference>
<protein>
    <recommendedName>
        <fullName evidence="4">Queuine tRNA-ribosyltransferase</fullName>
        <ecNumber evidence="4">2.4.2.29</ecNumber>
    </recommendedName>
    <alternativeName>
        <fullName evidence="4">Guanine insertion enzyme</fullName>
    </alternativeName>
    <alternativeName>
        <fullName evidence="4">tRNA-guanine transglycosylase</fullName>
    </alternativeName>
</protein>
<dbReference type="EC" id="2.4.2.29" evidence="4"/>
<feature type="binding site" evidence="4">
    <location>
        <position position="348"/>
    </location>
    <ligand>
        <name>Zn(2+)</name>
        <dbReference type="ChEBI" id="CHEBI:29105"/>
    </ligand>
</feature>
<proteinExistence type="inferred from homology"/>
<dbReference type="Pfam" id="PF01702">
    <property type="entry name" value="TGT"/>
    <property type="match status" value="1"/>
</dbReference>
<feature type="binding site" evidence="4">
    <location>
        <position position="317"/>
    </location>
    <ligand>
        <name>Zn(2+)</name>
        <dbReference type="ChEBI" id="CHEBI:29105"/>
    </ligand>
</feature>
<comment type="subunit">
    <text evidence="4">Homodimer. Within each dimer, one monomer is responsible for RNA recognition and catalysis, while the other monomer binds to the replacement base PreQ1.</text>
</comment>
<comment type="similarity">
    <text evidence="4">Belongs to the queuine tRNA-ribosyltransferase family.</text>
</comment>
<evidence type="ECO:0000256" key="1">
    <source>
        <dbReference type="ARBA" id="ARBA00022676"/>
    </source>
</evidence>
<feature type="binding site" evidence="4">
    <location>
        <begin position="104"/>
        <end position="108"/>
    </location>
    <ligand>
        <name>substrate</name>
    </ligand>
</feature>
<dbReference type="NCBIfam" id="TIGR00449">
    <property type="entry name" value="tgt_general"/>
    <property type="match status" value="1"/>
</dbReference>
<feature type="active site" description="Nucleophile" evidence="4">
    <location>
        <position position="279"/>
    </location>
</feature>
<dbReference type="InterPro" id="IPR002616">
    <property type="entry name" value="tRNA_ribo_trans-like"/>
</dbReference>
<feature type="active site" description="Proton acceptor" evidence="4">
    <location>
        <position position="104"/>
    </location>
</feature>
<gene>
    <name evidence="4 6" type="primary">tgt</name>
    <name evidence="6" type="ORF">FVW20_14025</name>
</gene>
<keyword evidence="3 4" id="KW-0819">tRNA processing</keyword>
<feature type="region of interest" description="RNA binding" evidence="4">
    <location>
        <begin position="260"/>
        <end position="266"/>
    </location>
</feature>
<comment type="cofactor">
    <cofactor evidence="4">
        <name>Zn(2+)</name>
        <dbReference type="ChEBI" id="CHEBI:29105"/>
    </cofactor>
    <text evidence="4">Binds 1 zinc ion per subunit.</text>
</comment>
<name>A0ABS0J6K4_9BACT</name>
<dbReference type="HAMAP" id="MF_00168">
    <property type="entry name" value="Q_tRNA_Tgt"/>
    <property type="match status" value="1"/>
</dbReference>
<comment type="function">
    <text evidence="4">Catalyzes the base-exchange of a guanine (G) residue with the queuine precursor 7-aminomethyl-7-deazaguanine (PreQ1) at position 34 (anticodon wobble position) in tRNAs with GU(N) anticodons (tRNA-Asp, -Asn, -His and -Tyr). Catalysis occurs through a double-displacement mechanism. The nucleophile active site attacks the C1' of nucleotide 34 to detach the guanine base from the RNA, forming a covalent enzyme-RNA intermediate. The proton acceptor active site deprotonates the incoming PreQ1, allowing a nucleophilic attack on the C1' of the ribose to form the product. After dissociation, two additional enzymatic reactions on the tRNA convert PreQ1 to queuine (Q), resulting in the hypermodified nucleoside queuosine (7-(((4,5-cis-dihydroxy-2-cyclopenten-1-yl)amino)methyl)-7-deazaguanosine).</text>
</comment>
<evidence type="ECO:0000256" key="2">
    <source>
        <dbReference type="ARBA" id="ARBA00022679"/>
    </source>
</evidence>
<dbReference type="InterPro" id="IPR050076">
    <property type="entry name" value="ArchSynthase1/Queuine_TRR"/>
</dbReference>
<dbReference type="PANTHER" id="PTHR46499">
    <property type="entry name" value="QUEUINE TRNA-RIBOSYLTRANSFERASE"/>
    <property type="match status" value="1"/>
</dbReference>
<dbReference type="GO" id="GO:0016757">
    <property type="term" value="F:glycosyltransferase activity"/>
    <property type="evidence" value="ECO:0007669"/>
    <property type="project" value="UniProtKB-KW"/>
</dbReference>
<keyword evidence="7" id="KW-1185">Reference proteome</keyword>
<comment type="catalytic activity">
    <reaction evidence="4">
        <text>7-aminomethyl-7-carbaguanine + guanosine(34) in tRNA = 7-aminomethyl-7-carbaguanosine(34) in tRNA + guanine</text>
        <dbReference type="Rhea" id="RHEA:24104"/>
        <dbReference type="Rhea" id="RHEA-COMP:10341"/>
        <dbReference type="Rhea" id="RHEA-COMP:10342"/>
        <dbReference type="ChEBI" id="CHEBI:16235"/>
        <dbReference type="ChEBI" id="CHEBI:58703"/>
        <dbReference type="ChEBI" id="CHEBI:74269"/>
        <dbReference type="ChEBI" id="CHEBI:82833"/>
        <dbReference type="EC" id="2.4.2.29"/>
    </reaction>
</comment>
<dbReference type="Proteomes" id="UP001194469">
    <property type="component" value="Unassembled WGS sequence"/>
</dbReference>
<keyword evidence="4" id="KW-0671">Queuosine biosynthesis</keyword>
<dbReference type="InterPro" id="IPR004803">
    <property type="entry name" value="TGT"/>
</dbReference>
<dbReference type="RefSeq" id="WP_196610100.1">
    <property type="nucleotide sequence ID" value="NZ_VRYY01000464.1"/>
</dbReference>
<feature type="domain" description="tRNA-guanine(15) transglycosylase-like" evidence="5">
    <location>
        <begin position="26"/>
        <end position="381"/>
    </location>
</feature>
<comment type="pathway">
    <text evidence="4">tRNA modification; tRNA-queuosine biosynthesis.</text>
</comment>
<dbReference type="InterPro" id="IPR036511">
    <property type="entry name" value="TGT-like_sf"/>
</dbReference>
<dbReference type="EMBL" id="VRYY01000464">
    <property type="protein sequence ID" value="MBG3878095.1"/>
    <property type="molecule type" value="Genomic_DNA"/>
</dbReference>
<accession>A0ABS0J6K4</accession>
<evidence type="ECO:0000259" key="5">
    <source>
        <dbReference type="Pfam" id="PF01702"/>
    </source>
</evidence>
<feature type="binding site" evidence="4">
    <location>
        <position position="322"/>
    </location>
    <ligand>
        <name>Zn(2+)</name>
        <dbReference type="ChEBI" id="CHEBI:29105"/>
    </ligand>
</feature>
<organism evidence="6 7">
    <name type="scientific">Nitratidesulfovibrio oxamicus</name>
    <dbReference type="NCBI Taxonomy" id="32016"/>
    <lineage>
        <taxon>Bacteria</taxon>
        <taxon>Pseudomonadati</taxon>
        <taxon>Thermodesulfobacteriota</taxon>
        <taxon>Desulfovibrionia</taxon>
        <taxon>Desulfovibrionales</taxon>
        <taxon>Desulfovibrionaceae</taxon>
        <taxon>Nitratidesulfovibrio</taxon>
    </lineage>
</organism>